<feature type="coiled-coil region" evidence="4">
    <location>
        <begin position="448"/>
        <end position="482"/>
    </location>
</feature>
<dbReference type="InterPro" id="IPR014001">
    <property type="entry name" value="Helicase_ATP-bd"/>
</dbReference>
<gene>
    <name evidence="8" type="ORF">EC973_003143</name>
</gene>
<accession>A0A8H7BI82</accession>
<dbReference type="SUPFAM" id="SSF52540">
    <property type="entry name" value="P-loop containing nucleoside triphosphate hydrolases"/>
    <property type="match status" value="2"/>
</dbReference>
<dbReference type="SMART" id="SM00487">
    <property type="entry name" value="DEXDc"/>
    <property type="match status" value="1"/>
</dbReference>
<name>A0A8H7BI82_9FUNG</name>
<feature type="domain" description="Helicase ATP-binding" evidence="6">
    <location>
        <begin position="182"/>
        <end position="381"/>
    </location>
</feature>
<dbReference type="OrthoDB" id="448448at2759"/>
<dbReference type="CDD" id="cd18010">
    <property type="entry name" value="DEXHc_HARP_SMARCAL1"/>
    <property type="match status" value="1"/>
</dbReference>
<feature type="compositionally biased region" description="Acidic residues" evidence="5">
    <location>
        <begin position="683"/>
        <end position="703"/>
    </location>
</feature>
<dbReference type="CDD" id="cd18793">
    <property type="entry name" value="SF2_C_SNF"/>
    <property type="match status" value="1"/>
</dbReference>
<dbReference type="GO" id="GO:0016787">
    <property type="term" value="F:hydrolase activity"/>
    <property type="evidence" value="ECO:0007669"/>
    <property type="project" value="UniProtKB-KW"/>
</dbReference>
<dbReference type="InterPro" id="IPR038718">
    <property type="entry name" value="SNF2-like_sf"/>
</dbReference>
<dbReference type="Proteomes" id="UP000605846">
    <property type="component" value="Unassembled WGS sequence"/>
</dbReference>
<dbReference type="PANTHER" id="PTHR45766">
    <property type="entry name" value="DNA ANNEALING HELICASE AND ENDONUCLEASE ZRANB3 FAMILY MEMBER"/>
    <property type="match status" value="1"/>
</dbReference>
<dbReference type="InterPro" id="IPR027417">
    <property type="entry name" value="P-loop_NTPase"/>
</dbReference>
<feature type="compositionally biased region" description="Polar residues" evidence="5">
    <location>
        <begin position="716"/>
        <end position="740"/>
    </location>
</feature>
<dbReference type="AlphaFoldDB" id="A0A8H7BI82"/>
<evidence type="ECO:0000259" key="7">
    <source>
        <dbReference type="PROSITE" id="PS51194"/>
    </source>
</evidence>
<dbReference type="Gene3D" id="3.40.50.10810">
    <property type="entry name" value="Tandem AAA-ATPase domain"/>
    <property type="match status" value="1"/>
</dbReference>
<dbReference type="GO" id="GO:0031297">
    <property type="term" value="P:replication fork processing"/>
    <property type="evidence" value="ECO:0007669"/>
    <property type="project" value="TreeGrafter"/>
</dbReference>
<organism evidence="8 9">
    <name type="scientific">Apophysomyces ossiformis</name>
    <dbReference type="NCBI Taxonomy" id="679940"/>
    <lineage>
        <taxon>Eukaryota</taxon>
        <taxon>Fungi</taxon>
        <taxon>Fungi incertae sedis</taxon>
        <taxon>Mucoromycota</taxon>
        <taxon>Mucoromycotina</taxon>
        <taxon>Mucoromycetes</taxon>
        <taxon>Mucorales</taxon>
        <taxon>Mucorineae</taxon>
        <taxon>Mucoraceae</taxon>
        <taxon>Apophysomyces</taxon>
    </lineage>
</organism>
<dbReference type="EMBL" id="JABAYA010000195">
    <property type="protein sequence ID" value="KAF7722441.1"/>
    <property type="molecule type" value="Genomic_DNA"/>
</dbReference>
<dbReference type="Pfam" id="PF00271">
    <property type="entry name" value="Helicase_C"/>
    <property type="match status" value="1"/>
</dbReference>
<feature type="region of interest" description="Disordered" evidence="5">
    <location>
        <begin position="256"/>
        <end position="295"/>
    </location>
</feature>
<dbReference type="PROSITE" id="PS51192">
    <property type="entry name" value="HELICASE_ATP_BIND_1"/>
    <property type="match status" value="1"/>
</dbReference>
<dbReference type="PANTHER" id="PTHR45766:SF6">
    <property type="entry name" value="SWI_SNF-RELATED MATRIX-ASSOCIATED ACTIN-DEPENDENT REGULATOR OF CHROMATIN SUBFAMILY A-LIKE PROTEIN 1"/>
    <property type="match status" value="1"/>
</dbReference>
<sequence length="751" mass="84067">MVAGSGNYFSWDTSASQFTVHPANAYAAAAAARTPRNFSRPNNLLTRPNTSRRSDNSQQKLKIEFALYSTSHISIKADYNETLLPALRNIDNASWDAEQSKWMIPATIDAYNRALQMLPLKTPNLNIDLSPLPPTIVQLMKEEAAVEETREVREADVAELLCRVQPSKLWNRLKPFQKAGVCEGLNRNGRVLLGDEMGLGKTVQALAISLAYSDEWPVLVICPSSLRLTWKAEIIKWLDLSDDQVHVSIKSSDMFKSPEAGQKRKSTSRPTARKRAAASTGPRRIGPTDDSHDVDAESSNNVKFYVTSYDLAMKNATAINDKQFKFVICDESHYLKNRLAKRTTKIVPIVQKAKRALLLSGTPLLSRPIDLFPQLTALRSDLFPEFSRFGLRYCNARHNVFGWDYSGASNLAELKYAMEMSVLVRRLKKDVLLELPEKTRQSMIVNIAEKDKSEMRTMMKKINQLNADLKNSRTTLRNKQLAMEAKQQLMTEMYAKSGTAKIPAVTDIVEHLFEKSTTSKILVFAHHRNVMNAIEQLSEKRKIDFIRIDGTTNQQSRQALCEKFQTTANVRIAILSITAANAGLTLNVADIVLFAELFWNPSQLLQAEDRAHRIGRVGPVEIKYVLAMDTIDTHQWDLVKKKLKVIGETLDGYQAENTLKASEQPRRGQNSSFLRSIGAYATDDSDQGSDSEDDELDLDEEFLAELTHAAELAEQQPPQEANSDLSQAAEQNTSPTTPTPSGEMPDTALCS</sequence>
<dbReference type="GO" id="GO:0043596">
    <property type="term" value="C:nuclear replication fork"/>
    <property type="evidence" value="ECO:0007669"/>
    <property type="project" value="TreeGrafter"/>
</dbReference>
<proteinExistence type="predicted"/>
<evidence type="ECO:0000259" key="6">
    <source>
        <dbReference type="PROSITE" id="PS51192"/>
    </source>
</evidence>
<dbReference type="GO" id="GO:0006281">
    <property type="term" value="P:DNA repair"/>
    <property type="evidence" value="ECO:0007669"/>
    <property type="project" value="TreeGrafter"/>
</dbReference>
<dbReference type="GO" id="GO:0005524">
    <property type="term" value="F:ATP binding"/>
    <property type="evidence" value="ECO:0007669"/>
    <property type="project" value="InterPro"/>
</dbReference>
<keyword evidence="1" id="KW-0547">Nucleotide-binding</keyword>
<evidence type="ECO:0000313" key="8">
    <source>
        <dbReference type="EMBL" id="KAF7722441.1"/>
    </source>
</evidence>
<dbReference type="InterPro" id="IPR000330">
    <property type="entry name" value="SNF2_N"/>
</dbReference>
<dbReference type="InterPro" id="IPR049730">
    <property type="entry name" value="SNF2/RAD54-like_C"/>
</dbReference>
<feature type="region of interest" description="Disordered" evidence="5">
    <location>
        <begin position="37"/>
        <end position="57"/>
    </location>
</feature>
<keyword evidence="9" id="KW-1185">Reference proteome</keyword>
<evidence type="ECO:0000256" key="4">
    <source>
        <dbReference type="SAM" id="Coils"/>
    </source>
</evidence>
<feature type="compositionally biased region" description="Basic and acidic residues" evidence="5">
    <location>
        <begin position="286"/>
        <end position="295"/>
    </location>
</feature>
<comment type="caution">
    <text evidence="8">The sequence shown here is derived from an EMBL/GenBank/DDBJ whole genome shotgun (WGS) entry which is preliminary data.</text>
</comment>
<evidence type="ECO:0000256" key="5">
    <source>
        <dbReference type="SAM" id="MobiDB-lite"/>
    </source>
</evidence>
<feature type="compositionally biased region" description="Basic residues" evidence="5">
    <location>
        <begin position="263"/>
        <end position="276"/>
    </location>
</feature>
<dbReference type="SMART" id="SM00490">
    <property type="entry name" value="HELICc"/>
    <property type="match status" value="1"/>
</dbReference>
<dbReference type="PROSITE" id="PS51194">
    <property type="entry name" value="HELICASE_CTER"/>
    <property type="match status" value="1"/>
</dbReference>
<keyword evidence="4" id="KW-0175">Coiled coil</keyword>
<keyword evidence="3" id="KW-0067">ATP-binding</keyword>
<keyword evidence="2" id="KW-0378">Hydrolase</keyword>
<dbReference type="Gene3D" id="3.40.50.300">
    <property type="entry name" value="P-loop containing nucleotide triphosphate hydrolases"/>
    <property type="match status" value="1"/>
</dbReference>
<feature type="region of interest" description="Disordered" evidence="5">
    <location>
        <begin position="680"/>
        <end position="751"/>
    </location>
</feature>
<evidence type="ECO:0000256" key="3">
    <source>
        <dbReference type="ARBA" id="ARBA00022840"/>
    </source>
</evidence>
<dbReference type="InterPro" id="IPR001650">
    <property type="entry name" value="Helicase_C-like"/>
</dbReference>
<evidence type="ECO:0000256" key="1">
    <source>
        <dbReference type="ARBA" id="ARBA00022741"/>
    </source>
</evidence>
<feature type="compositionally biased region" description="Low complexity" evidence="5">
    <location>
        <begin position="704"/>
        <end position="714"/>
    </location>
</feature>
<reference evidence="8" key="1">
    <citation type="submission" date="2020-01" db="EMBL/GenBank/DDBJ databases">
        <title>Genome Sequencing of Three Apophysomyces-Like Fungal Strains Confirms a Novel Fungal Genus in the Mucoromycota with divergent Burkholderia-like Endosymbiotic Bacteria.</title>
        <authorList>
            <person name="Stajich J.E."/>
            <person name="Macias A.M."/>
            <person name="Carter-House D."/>
            <person name="Lovett B."/>
            <person name="Kasson L.R."/>
            <person name="Berry K."/>
            <person name="Grigoriev I."/>
            <person name="Chang Y."/>
            <person name="Spatafora J."/>
            <person name="Kasson M.T."/>
        </authorList>
    </citation>
    <scope>NUCLEOTIDE SEQUENCE</scope>
    <source>
        <strain evidence="8">NRRL A-21654</strain>
    </source>
</reference>
<protein>
    <submittedName>
        <fullName evidence="8">Uncharacterized protein</fullName>
    </submittedName>
</protein>
<dbReference type="Pfam" id="PF00176">
    <property type="entry name" value="SNF2-rel_dom"/>
    <property type="match status" value="1"/>
</dbReference>
<evidence type="ECO:0000256" key="2">
    <source>
        <dbReference type="ARBA" id="ARBA00022801"/>
    </source>
</evidence>
<evidence type="ECO:0000313" key="9">
    <source>
        <dbReference type="Proteomes" id="UP000605846"/>
    </source>
</evidence>
<feature type="domain" description="Helicase C-terminal" evidence="7">
    <location>
        <begin position="504"/>
        <end position="647"/>
    </location>
</feature>